<sequence length="89" mass="10395">MSGGKKNKIDNHGFALIEQIIQQKPDLIFSELCQLFKEKTGVKVSEPTMYRYVQKLNITRKKSLSASEQQRDDIKKTIRISEVARFCRY</sequence>
<evidence type="ECO:0000313" key="2">
    <source>
        <dbReference type="Proteomes" id="UP000437131"/>
    </source>
</evidence>
<dbReference type="RefSeq" id="WP_155083688.1">
    <property type="nucleotide sequence ID" value="NZ_WMIA01000008.1"/>
</dbReference>
<organism evidence="1 2">
    <name type="scientific">Cyanobacterium aponinum 0216</name>
    <dbReference type="NCBI Taxonomy" id="2676140"/>
    <lineage>
        <taxon>Bacteria</taxon>
        <taxon>Bacillati</taxon>
        <taxon>Cyanobacteriota</taxon>
        <taxon>Cyanophyceae</taxon>
        <taxon>Oscillatoriophycideae</taxon>
        <taxon>Chroococcales</taxon>
        <taxon>Geminocystaceae</taxon>
        <taxon>Cyanobacterium</taxon>
    </lineage>
</organism>
<protein>
    <submittedName>
        <fullName evidence="1">Uncharacterized protein</fullName>
    </submittedName>
</protein>
<dbReference type="EMBL" id="WMIA01000008">
    <property type="protein sequence ID" value="MTF38855.1"/>
    <property type="molecule type" value="Genomic_DNA"/>
</dbReference>
<accession>A0A844GXE4</accession>
<comment type="caution">
    <text evidence="1">The sequence shown here is derived from an EMBL/GenBank/DDBJ whole genome shotgun (WGS) entry which is preliminary data.</text>
</comment>
<evidence type="ECO:0000313" key="1">
    <source>
        <dbReference type="EMBL" id="MTF38855.1"/>
    </source>
</evidence>
<reference evidence="1 2" key="1">
    <citation type="submission" date="2019-11" db="EMBL/GenBank/DDBJ databases">
        <title>Isolation of a new High Light Tolerant Cyanobacteria.</title>
        <authorList>
            <person name="Dobson Z."/>
            <person name="Vaughn N."/>
            <person name="Vaughn M."/>
            <person name="Fromme P."/>
            <person name="Mazor Y."/>
        </authorList>
    </citation>
    <scope>NUCLEOTIDE SEQUENCE [LARGE SCALE GENOMIC DNA]</scope>
    <source>
        <strain evidence="1 2">0216</strain>
    </source>
</reference>
<dbReference type="AlphaFoldDB" id="A0A844GXE4"/>
<name>A0A844GXE4_9CHRO</name>
<proteinExistence type="predicted"/>
<dbReference type="Proteomes" id="UP000437131">
    <property type="component" value="Unassembled WGS sequence"/>
</dbReference>
<gene>
    <name evidence="1" type="ORF">GGC33_07930</name>
</gene>